<dbReference type="PANTHER" id="PTHR43654">
    <property type="entry name" value="GLUTAMATE 5-KINASE"/>
    <property type="match status" value="1"/>
</dbReference>
<dbReference type="Gene3D" id="3.40.1160.10">
    <property type="entry name" value="Acetylglutamate kinase-like"/>
    <property type="match status" value="2"/>
</dbReference>
<dbReference type="HAMAP" id="MF_00456">
    <property type="entry name" value="ProB"/>
    <property type="match status" value="1"/>
</dbReference>
<dbReference type="GO" id="GO:0003723">
    <property type="term" value="F:RNA binding"/>
    <property type="evidence" value="ECO:0007669"/>
    <property type="project" value="InterPro"/>
</dbReference>
<dbReference type="InterPro" id="IPR036974">
    <property type="entry name" value="PUA_sf"/>
</dbReference>
<proteinExistence type="inferred from homology"/>
<dbReference type="InterPro" id="IPR001057">
    <property type="entry name" value="Glu/AcGlu_kinase"/>
</dbReference>
<evidence type="ECO:0000256" key="1">
    <source>
        <dbReference type="ARBA" id="ARBA00022490"/>
    </source>
</evidence>
<dbReference type="InterPro" id="IPR002478">
    <property type="entry name" value="PUA"/>
</dbReference>
<evidence type="ECO:0000256" key="7">
    <source>
        <dbReference type="ARBA" id="ARBA00022840"/>
    </source>
</evidence>
<evidence type="ECO:0000256" key="2">
    <source>
        <dbReference type="ARBA" id="ARBA00022605"/>
    </source>
</evidence>
<reference evidence="10 11" key="1">
    <citation type="journal article" date="2013" name="Genome Announc.">
        <title>Genome Sequence of Campylobacter showae UNSWCD, Isolated from a Patient with Crohn's Disease.</title>
        <authorList>
            <person name="Tay A.P."/>
            <person name="Kaakoush N.O."/>
            <person name="Deshpande N.P."/>
            <person name="Chen Z."/>
            <person name="Mitchell H."/>
            <person name="Wilkins M.R."/>
        </authorList>
    </citation>
    <scope>NUCLEOTIDE SEQUENCE [LARGE SCALE GENOMIC DNA]</scope>
    <source>
        <strain evidence="10 11">CSUNSWCD</strain>
    </source>
</reference>
<dbReference type="Pfam" id="PF01472">
    <property type="entry name" value="PUA"/>
    <property type="match status" value="1"/>
</dbReference>
<feature type="domain" description="PUA" evidence="9">
    <location>
        <begin position="323"/>
        <end position="405"/>
    </location>
</feature>
<comment type="caution">
    <text evidence="10">The sequence shown here is derived from an EMBL/GenBank/DDBJ whole genome shotgun (WGS) entry which is preliminary data.</text>
</comment>
<dbReference type="SUPFAM" id="SSF53633">
    <property type="entry name" value="Carbamate kinase-like"/>
    <property type="match status" value="1"/>
</dbReference>
<evidence type="ECO:0000313" key="11">
    <source>
        <dbReference type="Proteomes" id="UP000011939"/>
    </source>
</evidence>
<dbReference type="PATRIC" id="fig|1244083.3.peg.1870"/>
<evidence type="ECO:0000256" key="5">
    <source>
        <dbReference type="ARBA" id="ARBA00022741"/>
    </source>
</evidence>
<keyword evidence="3 8" id="KW-0641">Proline biosynthesis</keyword>
<dbReference type="SUPFAM" id="SSF88697">
    <property type="entry name" value="PUA domain-like"/>
    <property type="match status" value="1"/>
</dbReference>
<accession>M5IEJ1</accession>
<dbReference type="InterPro" id="IPR041739">
    <property type="entry name" value="G5K_ProB"/>
</dbReference>
<organism evidence="10 11">
    <name type="scientific">Campylobacter showae CSUNSWCD</name>
    <dbReference type="NCBI Taxonomy" id="1244083"/>
    <lineage>
        <taxon>Bacteria</taxon>
        <taxon>Pseudomonadati</taxon>
        <taxon>Campylobacterota</taxon>
        <taxon>Epsilonproteobacteria</taxon>
        <taxon>Campylobacterales</taxon>
        <taxon>Campylobacteraceae</taxon>
        <taxon>Campylobacter</taxon>
    </lineage>
</organism>
<dbReference type="FunFam" id="3.40.1160.10:FF:000018">
    <property type="entry name" value="Glutamate 5-kinase"/>
    <property type="match status" value="1"/>
</dbReference>
<dbReference type="PANTHER" id="PTHR43654:SF1">
    <property type="entry name" value="ISOPENTENYL PHOSPHATE KINASE"/>
    <property type="match status" value="1"/>
</dbReference>
<dbReference type="GO" id="GO:0005524">
    <property type="term" value="F:ATP binding"/>
    <property type="evidence" value="ECO:0007669"/>
    <property type="project" value="UniProtKB-KW"/>
</dbReference>
<dbReference type="SMART" id="SM00359">
    <property type="entry name" value="PUA"/>
    <property type="match status" value="1"/>
</dbReference>
<dbReference type="CDD" id="cd04242">
    <property type="entry name" value="AAK_G5K_ProB"/>
    <property type="match status" value="1"/>
</dbReference>
<keyword evidence="6 8" id="KW-0418">Kinase</keyword>
<keyword evidence="7 8" id="KW-0067">ATP-binding</keyword>
<evidence type="ECO:0000256" key="8">
    <source>
        <dbReference type="HAMAP-Rule" id="MF_00456"/>
    </source>
</evidence>
<evidence type="ECO:0000256" key="3">
    <source>
        <dbReference type="ARBA" id="ARBA00022650"/>
    </source>
</evidence>
<dbReference type="Gene3D" id="2.30.130.10">
    <property type="entry name" value="PUA domain"/>
    <property type="match status" value="1"/>
</dbReference>
<dbReference type="Proteomes" id="UP000011939">
    <property type="component" value="Unassembled WGS sequence"/>
</dbReference>
<sequence length="413" mass="44392">MAIVPRISLILNSPPSCKNIKFKISRFGYNFQKFRSEKMDRKELLGGVKRIVVKVGTSTLANADGSLNEDKIKQIVANLSELNENAEVVFVTSGAVGAGMGQMKLAHKPKSIVEKQALAAIGQVSLIHLYQILFWAHGKTIAQLLLTKDDFSDRRRYLNMRSVLRSLLAKKIIPVINENDPVVGEGIKGVKVGDNDTLSALVAGLIEADLLVILTDIDGLYDKNPSVFADAKFINLVENLDDGIKAAAGAEGSKFGTGGMRTKITAAEMSTKNGTHLIIANGADPRNIVRAAQGSEVGTLFLAGKNRINSRKYWLAYSAADNGSVAIDAGAAKALKEGKSLLAVGIREVVGEFERGETLAIKDASGRTLARGITNYSSAELALIKGRKSEEIEAALGYKYEDEALHIDNIALI</sequence>
<protein>
    <recommendedName>
        <fullName evidence="8">Glutamate 5-kinase</fullName>
        <ecNumber evidence="8">2.7.2.11</ecNumber>
    </recommendedName>
    <alternativeName>
        <fullName evidence="8">Gamma-glutamyl kinase</fullName>
        <shortName evidence="8">GK</shortName>
    </alternativeName>
</protein>
<dbReference type="InterPro" id="IPR011529">
    <property type="entry name" value="Glu_5kinase"/>
</dbReference>
<keyword evidence="2 8" id="KW-0028">Amino-acid biosynthesis</keyword>
<dbReference type="InterPro" id="IPR015947">
    <property type="entry name" value="PUA-like_sf"/>
</dbReference>
<dbReference type="eggNOG" id="COG0263">
    <property type="taxonomic scope" value="Bacteria"/>
</dbReference>
<comment type="pathway">
    <text evidence="8">Amino-acid biosynthesis; L-proline biosynthesis; L-glutamate 5-semialdehyde from L-glutamate: step 1/2.</text>
</comment>
<dbReference type="InterPro" id="IPR001048">
    <property type="entry name" value="Asp/Glu/Uridylate_kinase"/>
</dbReference>
<comment type="catalytic activity">
    <reaction evidence="8">
        <text>L-glutamate + ATP = L-glutamyl 5-phosphate + ADP</text>
        <dbReference type="Rhea" id="RHEA:14877"/>
        <dbReference type="ChEBI" id="CHEBI:29985"/>
        <dbReference type="ChEBI" id="CHEBI:30616"/>
        <dbReference type="ChEBI" id="CHEBI:58274"/>
        <dbReference type="ChEBI" id="CHEBI:456216"/>
        <dbReference type="EC" id="2.7.2.11"/>
    </reaction>
</comment>
<evidence type="ECO:0000259" key="9">
    <source>
        <dbReference type="SMART" id="SM00359"/>
    </source>
</evidence>
<dbReference type="STRING" id="1244083.CSUNSWCD_628"/>
<feature type="binding site" evidence="8">
    <location>
        <position position="180"/>
    </location>
    <ligand>
        <name>substrate</name>
    </ligand>
</feature>
<evidence type="ECO:0000256" key="4">
    <source>
        <dbReference type="ARBA" id="ARBA00022679"/>
    </source>
</evidence>
<comment type="subcellular location">
    <subcellularLocation>
        <location evidence="8">Cytoplasm</location>
    </subcellularLocation>
</comment>
<evidence type="ECO:0000256" key="6">
    <source>
        <dbReference type="ARBA" id="ARBA00022777"/>
    </source>
</evidence>
<dbReference type="Pfam" id="PF00696">
    <property type="entry name" value="AA_kinase"/>
    <property type="match status" value="1"/>
</dbReference>
<dbReference type="GO" id="GO:0005829">
    <property type="term" value="C:cytosol"/>
    <property type="evidence" value="ECO:0007669"/>
    <property type="project" value="TreeGrafter"/>
</dbReference>
<keyword evidence="1 8" id="KW-0963">Cytoplasm</keyword>
<dbReference type="EC" id="2.7.2.11" evidence="8"/>
<dbReference type="PIRSF" id="PIRSF000729">
    <property type="entry name" value="GK"/>
    <property type="match status" value="1"/>
</dbReference>
<dbReference type="PROSITE" id="PS50890">
    <property type="entry name" value="PUA"/>
    <property type="match status" value="1"/>
</dbReference>
<gene>
    <name evidence="8" type="primary">proB</name>
    <name evidence="10" type="ORF">CSUNSWCD_628</name>
</gene>
<comment type="similarity">
    <text evidence="8">Belongs to the glutamate 5-kinase family.</text>
</comment>
<dbReference type="CDD" id="cd21157">
    <property type="entry name" value="PUA_G5K"/>
    <property type="match status" value="1"/>
</dbReference>
<feature type="binding site" evidence="8">
    <location>
        <begin position="215"/>
        <end position="216"/>
    </location>
    <ligand>
        <name>ATP</name>
        <dbReference type="ChEBI" id="CHEBI:30616"/>
    </ligand>
</feature>
<evidence type="ECO:0000313" key="10">
    <source>
        <dbReference type="EMBL" id="EKU10827.1"/>
    </source>
</evidence>
<dbReference type="GO" id="GO:0055129">
    <property type="term" value="P:L-proline biosynthetic process"/>
    <property type="evidence" value="ECO:0007669"/>
    <property type="project" value="UniProtKB-UniRule"/>
</dbReference>
<dbReference type="GO" id="GO:0004349">
    <property type="term" value="F:glutamate 5-kinase activity"/>
    <property type="evidence" value="ECO:0007669"/>
    <property type="project" value="UniProtKB-UniRule"/>
</dbReference>
<dbReference type="UniPathway" id="UPA00098">
    <property type="reaction ID" value="UER00359"/>
</dbReference>
<dbReference type="PRINTS" id="PR00474">
    <property type="entry name" value="GLU5KINASE"/>
</dbReference>
<dbReference type="NCBIfam" id="TIGR01027">
    <property type="entry name" value="proB"/>
    <property type="match status" value="1"/>
</dbReference>
<feature type="binding site" evidence="8">
    <location>
        <position position="93"/>
    </location>
    <ligand>
        <name>substrate</name>
    </ligand>
</feature>
<dbReference type="InterPro" id="IPR005715">
    <property type="entry name" value="Glu_5kinase/COase_Synthase"/>
</dbReference>
<keyword evidence="4 8" id="KW-0808">Transferase</keyword>
<comment type="function">
    <text evidence="8">Catalyzes the transfer of a phosphate group to glutamate to form L-glutamate 5-phosphate.</text>
</comment>
<feature type="binding site" evidence="8">
    <location>
        <position position="54"/>
    </location>
    <ligand>
        <name>ATP</name>
        <dbReference type="ChEBI" id="CHEBI:30616"/>
    </ligand>
</feature>
<keyword evidence="5 8" id="KW-0547">Nucleotide-binding</keyword>
<dbReference type="InterPro" id="IPR036393">
    <property type="entry name" value="AceGlu_kinase-like_sf"/>
</dbReference>
<feature type="binding site" evidence="8">
    <location>
        <begin position="257"/>
        <end position="263"/>
    </location>
    <ligand>
        <name>ATP</name>
        <dbReference type="ChEBI" id="CHEBI:30616"/>
    </ligand>
</feature>
<name>M5IEJ1_9BACT</name>
<dbReference type="AlphaFoldDB" id="M5IEJ1"/>
<dbReference type="EMBL" id="AMZQ01000010">
    <property type="protein sequence ID" value="EKU10827.1"/>
    <property type="molecule type" value="Genomic_DNA"/>
</dbReference>
<feature type="binding site" evidence="8">
    <location>
        <position position="195"/>
    </location>
    <ligand>
        <name>substrate</name>
    </ligand>
</feature>